<feature type="compositionally biased region" description="Low complexity" evidence="1">
    <location>
        <begin position="33"/>
        <end position="55"/>
    </location>
</feature>
<feature type="compositionally biased region" description="Polar residues" evidence="1">
    <location>
        <begin position="132"/>
        <end position="146"/>
    </location>
</feature>
<name>A0A9P1MDN2_9PEZI</name>
<dbReference type="Proteomes" id="UP000838763">
    <property type="component" value="Unassembled WGS sequence"/>
</dbReference>
<dbReference type="AlphaFoldDB" id="A0A9P1MDN2"/>
<evidence type="ECO:0000313" key="3">
    <source>
        <dbReference type="Proteomes" id="UP000838763"/>
    </source>
</evidence>
<feature type="region of interest" description="Disordered" evidence="1">
    <location>
        <begin position="114"/>
        <end position="182"/>
    </location>
</feature>
<evidence type="ECO:0000313" key="2">
    <source>
        <dbReference type="EMBL" id="CAI4219070.1"/>
    </source>
</evidence>
<dbReference type="EMBL" id="CALLCH030000019">
    <property type="protein sequence ID" value="CAI4219070.1"/>
    <property type="molecule type" value="Genomic_DNA"/>
</dbReference>
<feature type="compositionally biased region" description="Acidic residues" evidence="1">
    <location>
        <begin position="162"/>
        <end position="174"/>
    </location>
</feature>
<comment type="caution">
    <text evidence="2">The sequence shown here is derived from an EMBL/GenBank/DDBJ whole genome shotgun (WGS) entry which is preliminary data.</text>
</comment>
<feature type="region of interest" description="Disordered" evidence="1">
    <location>
        <begin position="1"/>
        <end position="91"/>
    </location>
</feature>
<reference evidence="2" key="1">
    <citation type="submission" date="2022-11" db="EMBL/GenBank/DDBJ databases">
        <authorList>
            <person name="Scott C."/>
            <person name="Bruce N."/>
        </authorList>
    </citation>
    <scope>NUCLEOTIDE SEQUENCE</scope>
</reference>
<gene>
    <name evidence="2" type="ORF">PPNO1_LOCUS8642</name>
</gene>
<evidence type="ECO:0000256" key="1">
    <source>
        <dbReference type="SAM" id="MobiDB-lite"/>
    </source>
</evidence>
<proteinExistence type="predicted"/>
<keyword evidence="3" id="KW-1185">Reference proteome</keyword>
<sequence length="182" mass="19109">MGSPALWFRTILQGPKTETPNVESHEDDPGQEPASPAPSSVTKSSTSLSASVTGSNEGLSTGLTTPDVDGVISKALGEQEASQPVLRSQAPLDAKLSKEEEFGDMFWNAVNERHEEVNDETPVATGKKELTAQGTETESDGTTPDLLTTGRPICAETPCQALDDDGALEEDSPQPDEVSSPA</sequence>
<organism evidence="2 3">
    <name type="scientific">Parascedosporium putredinis</name>
    <dbReference type="NCBI Taxonomy" id="1442378"/>
    <lineage>
        <taxon>Eukaryota</taxon>
        <taxon>Fungi</taxon>
        <taxon>Dikarya</taxon>
        <taxon>Ascomycota</taxon>
        <taxon>Pezizomycotina</taxon>
        <taxon>Sordariomycetes</taxon>
        <taxon>Hypocreomycetidae</taxon>
        <taxon>Microascales</taxon>
        <taxon>Microascaceae</taxon>
        <taxon>Parascedosporium</taxon>
    </lineage>
</organism>
<accession>A0A9P1MDN2</accession>
<protein>
    <submittedName>
        <fullName evidence="2">Uncharacterized protein</fullName>
    </submittedName>
</protein>